<comment type="caution">
    <text evidence="1">The sequence shown here is derived from an EMBL/GenBank/DDBJ whole genome shotgun (WGS) entry which is preliminary data.</text>
</comment>
<organism evidence="1 2">
    <name type="scientific">Pectinatus haikarae</name>
    <dbReference type="NCBI Taxonomy" id="349096"/>
    <lineage>
        <taxon>Bacteria</taxon>
        <taxon>Bacillati</taxon>
        <taxon>Bacillota</taxon>
        <taxon>Negativicutes</taxon>
        <taxon>Selenomonadales</taxon>
        <taxon>Selenomonadaceae</taxon>
        <taxon>Pectinatus</taxon>
    </lineage>
</organism>
<evidence type="ECO:0000313" key="2">
    <source>
        <dbReference type="Proteomes" id="UP001239167"/>
    </source>
</evidence>
<dbReference type="InterPro" id="IPR036271">
    <property type="entry name" value="Tet_transcr_reg_TetR-rel_C_sf"/>
</dbReference>
<dbReference type="SUPFAM" id="SSF48498">
    <property type="entry name" value="Tetracyclin repressor-like, C-terminal domain"/>
    <property type="match status" value="1"/>
</dbReference>
<accession>A0ABT9YBD1</accession>
<dbReference type="EMBL" id="JAUSUE010000024">
    <property type="protein sequence ID" value="MDQ0204943.1"/>
    <property type="molecule type" value="Genomic_DNA"/>
</dbReference>
<name>A0ABT9YBD1_9FIRM</name>
<proteinExistence type="predicted"/>
<reference evidence="1 2" key="1">
    <citation type="submission" date="2023-07" db="EMBL/GenBank/DDBJ databases">
        <title>Genomic Encyclopedia of Type Strains, Phase IV (KMG-IV): sequencing the most valuable type-strain genomes for metagenomic binning, comparative biology and taxonomic classification.</title>
        <authorList>
            <person name="Goeker M."/>
        </authorList>
    </citation>
    <scope>NUCLEOTIDE SEQUENCE [LARGE SCALE GENOMIC DNA]</scope>
    <source>
        <strain evidence="1 2">DSM 16980</strain>
    </source>
</reference>
<dbReference type="Proteomes" id="UP001239167">
    <property type="component" value="Unassembled WGS sequence"/>
</dbReference>
<keyword evidence="2" id="KW-1185">Reference proteome</keyword>
<protein>
    <recommendedName>
        <fullName evidence="3">TetR family transcriptional regulator</fullName>
    </recommendedName>
</protein>
<evidence type="ECO:0008006" key="3">
    <source>
        <dbReference type="Google" id="ProtNLM"/>
    </source>
</evidence>
<dbReference type="Gene3D" id="1.10.357.10">
    <property type="entry name" value="Tetracycline Repressor, domain 2"/>
    <property type="match status" value="1"/>
</dbReference>
<sequence>MADPMATVQDKIEKFLMLEFSFTEYIGYELTCLAYAMNFSACVPGPCEHLDKRTFSIKLKELLQRGEKAGIFMDGYTAEKTFLYLETSVRGMMASWCFANGEFSIVETGGSYLQTVLTGIYR</sequence>
<gene>
    <name evidence="1" type="ORF">J2S01_002677</name>
</gene>
<evidence type="ECO:0000313" key="1">
    <source>
        <dbReference type="EMBL" id="MDQ0204943.1"/>
    </source>
</evidence>